<dbReference type="Proteomes" id="UP000185478">
    <property type="component" value="Chromosome"/>
</dbReference>
<dbReference type="Pfam" id="PF00583">
    <property type="entry name" value="Acetyltransf_1"/>
    <property type="match status" value="1"/>
</dbReference>
<dbReference type="RefSeq" id="WP_075728680.1">
    <property type="nucleotide sequence ID" value="NZ_CP009245.1"/>
</dbReference>
<evidence type="ECO:0000313" key="6">
    <source>
        <dbReference type="EMBL" id="APT85390.1"/>
    </source>
</evidence>
<dbReference type="Gene3D" id="3.40.630.30">
    <property type="match status" value="1"/>
</dbReference>
<feature type="binding site" evidence="4">
    <location>
        <begin position="255"/>
        <end position="257"/>
    </location>
    <ligand>
        <name>acetyl-CoA</name>
        <dbReference type="ChEBI" id="CHEBI:57288"/>
        <label>2</label>
    </ligand>
</feature>
<dbReference type="AlphaFoldDB" id="A0A1L7CHQ9"/>
<proteinExistence type="inferred from homology"/>
<keyword evidence="7" id="KW-1185">Reference proteome</keyword>
<dbReference type="STRING" id="1431546.CAQU_10385"/>
<comment type="function">
    <text evidence="4">Catalyzes the transfer of acetyl from acetyl-CoA to desacetylmycothiol (Cys-GlcN-Ins) to form mycothiol.</text>
</comment>
<evidence type="ECO:0000256" key="3">
    <source>
        <dbReference type="ARBA" id="ARBA00023315"/>
    </source>
</evidence>
<dbReference type="PANTHER" id="PTHR43617">
    <property type="entry name" value="L-AMINO ACID N-ACETYLTRANSFERASE"/>
    <property type="match status" value="1"/>
</dbReference>
<comment type="subunit">
    <text evidence="4">Monomer.</text>
</comment>
<evidence type="ECO:0000256" key="1">
    <source>
        <dbReference type="ARBA" id="ARBA00022679"/>
    </source>
</evidence>
<sequence>MFDVVSVQLPVEGDVAGQVQSVIDEAFRVDRVEPLSEAYVRAVREGVADGAEGARCFIATLAGEPGRVCGVAVVLPDRMGEMVVDPRFRRRGVGDALVDAMRSAGVVEGVWAHGNVPAAQGFAWSHGWSVQRELLVMRIENQEARLAVDELAARPVAGDLVWMDYPGAVQRFGQDWVHEQWLRVNNDAFDWHPEQGGWDEAQLRRSMAAQWFDPQGVLLLVDEQAGRLVGFHYTKWHGSVPSGQGSVVRGEVYVVGLHRDYQGRGLGSPLVAVGVKHLFGRGAAEVILYVEADNEAAVATYERMGFGVIERHVVYAV</sequence>
<dbReference type="SUPFAM" id="SSF55729">
    <property type="entry name" value="Acyl-CoA N-acyltransferases (Nat)"/>
    <property type="match status" value="1"/>
</dbReference>
<protein>
    <recommendedName>
        <fullName evidence="4">Mycothiol acetyltransferase</fullName>
        <shortName evidence="4">MSH acetyltransferase</shortName>
        <ecNumber evidence="4">2.3.1.189</ecNumber>
    </recommendedName>
    <alternativeName>
        <fullName evidence="4">Mycothiol synthase</fullName>
    </alternativeName>
</protein>
<feature type="binding site" evidence="4">
    <location>
        <position position="289"/>
    </location>
    <ligand>
        <name>1D-myo-inositol 2-(L-cysteinylamino)-2-deoxy-alpha-D-glucopyranoside</name>
        <dbReference type="ChEBI" id="CHEBI:58887"/>
    </ligand>
</feature>
<dbReference type="Pfam" id="PF13508">
    <property type="entry name" value="Acetyltransf_7"/>
    <property type="match status" value="1"/>
</dbReference>
<evidence type="ECO:0000256" key="4">
    <source>
        <dbReference type="HAMAP-Rule" id="MF_01698"/>
    </source>
</evidence>
<name>A0A1L7CHQ9_9CORY</name>
<dbReference type="InterPro" id="IPR000182">
    <property type="entry name" value="GNAT_dom"/>
</dbReference>
<feature type="domain" description="N-acetyltransferase" evidence="5">
    <location>
        <begin position="6"/>
        <end position="149"/>
    </location>
</feature>
<comment type="catalytic activity">
    <reaction evidence="4">
        <text>1D-myo-inositol 2-(L-cysteinylamino)-2-deoxy-alpha-D-glucopyranoside + acetyl-CoA = mycothiol + CoA + H(+)</text>
        <dbReference type="Rhea" id="RHEA:26172"/>
        <dbReference type="ChEBI" id="CHEBI:15378"/>
        <dbReference type="ChEBI" id="CHEBI:16768"/>
        <dbReference type="ChEBI" id="CHEBI:57287"/>
        <dbReference type="ChEBI" id="CHEBI:57288"/>
        <dbReference type="ChEBI" id="CHEBI:58887"/>
        <dbReference type="EC" id="2.3.1.189"/>
    </reaction>
</comment>
<dbReference type="InterPro" id="IPR050276">
    <property type="entry name" value="MshD_Acetyltransferase"/>
</dbReference>
<dbReference type="EMBL" id="CP009245">
    <property type="protein sequence ID" value="APT85390.1"/>
    <property type="molecule type" value="Genomic_DNA"/>
</dbReference>
<dbReference type="InterPro" id="IPR016181">
    <property type="entry name" value="Acyl_CoA_acyltransferase"/>
</dbReference>
<dbReference type="PANTHER" id="PTHR43617:SF31">
    <property type="entry name" value="MYCOTHIOL ACETYLTRANSFERASE"/>
    <property type="match status" value="1"/>
</dbReference>
<dbReference type="GO" id="GO:0035447">
    <property type="term" value="F:mycothiol synthase activity"/>
    <property type="evidence" value="ECO:0007669"/>
    <property type="project" value="UniProtKB-UniRule"/>
</dbReference>
<evidence type="ECO:0000256" key="2">
    <source>
        <dbReference type="ARBA" id="ARBA00022737"/>
    </source>
</evidence>
<dbReference type="GO" id="GO:0010125">
    <property type="term" value="P:mycothiol biosynthetic process"/>
    <property type="evidence" value="ECO:0007669"/>
    <property type="project" value="UniProtKB-UniRule"/>
</dbReference>
<reference evidence="6 7" key="1">
    <citation type="submission" date="2014-08" db="EMBL/GenBank/DDBJ databases">
        <title>Complete genome sequence of Corynebacterium aquilae S-613T(T) (=DSM 44791(T)), isolated from the choana of a healthy golden eagle.</title>
        <authorList>
            <person name="Ruckert C."/>
            <person name="Albersmeier A."/>
            <person name="Winkler A."/>
            <person name="Kalinowski J."/>
        </authorList>
    </citation>
    <scope>NUCLEOTIDE SEQUENCE [LARGE SCALE GENOMIC DNA]</scope>
    <source>
        <strain evidence="6 7">S-613</strain>
    </source>
</reference>
<dbReference type="GO" id="GO:0008999">
    <property type="term" value="F:protein-N-terminal-alanine acetyltransferase activity"/>
    <property type="evidence" value="ECO:0007669"/>
    <property type="project" value="TreeGrafter"/>
</dbReference>
<feature type="binding site" evidence="4">
    <location>
        <begin position="262"/>
        <end position="268"/>
    </location>
    <ligand>
        <name>acetyl-CoA</name>
        <dbReference type="ChEBI" id="CHEBI:57288"/>
        <label>2</label>
    </ligand>
</feature>
<feature type="domain" description="N-acetyltransferase" evidence="5">
    <location>
        <begin position="168"/>
        <end position="317"/>
    </location>
</feature>
<feature type="binding site" evidence="4">
    <location>
        <position position="37"/>
    </location>
    <ligand>
        <name>1D-myo-inositol 2-(L-cysteinylamino)-2-deoxy-alpha-D-glucopyranoside</name>
        <dbReference type="ChEBI" id="CHEBI:58887"/>
    </ligand>
</feature>
<keyword evidence="1 4" id="KW-0808">Transferase</keyword>
<dbReference type="NCBIfam" id="TIGR03448">
    <property type="entry name" value="mycothiol_MshD"/>
    <property type="match status" value="1"/>
</dbReference>
<keyword evidence="2 4" id="KW-0677">Repeat</keyword>
<feature type="binding site" evidence="4">
    <location>
        <position position="235"/>
    </location>
    <ligand>
        <name>1D-myo-inositol 2-(L-cysteinylamino)-2-deoxy-alpha-D-glucopyranoside</name>
        <dbReference type="ChEBI" id="CHEBI:58887"/>
    </ligand>
</feature>
<dbReference type="OrthoDB" id="3208058at2"/>
<comment type="caution">
    <text evidence="4">Lacks conserved residue(s) required for the propagation of feature annotation.</text>
</comment>
<dbReference type="KEGG" id="caqu:CAQU_10385"/>
<dbReference type="PIRSF" id="PIRSF021524">
    <property type="entry name" value="MSH_acetyltransferase"/>
    <property type="match status" value="1"/>
</dbReference>
<feature type="binding site" evidence="4">
    <location>
        <position position="251"/>
    </location>
    <ligand>
        <name>1D-myo-inositol 2-(L-cysteinylamino)-2-deoxy-alpha-D-glucopyranoside</name>
        <dbReference type="ChEBI" id="CHEBI:58887"/>
    </ligand>
</feature>
<gene>
    <name evidence="4" type="primary">mshD</name>
    <name evidence="6" type="ORF">CAQU_10385</name>
</gene>
<evidence type="ECO:0000259" key="5">
    <source>
        <dbReference type="PROSITE" id="PS51186"/>
    </source>
</evidence>
<organism evidence="6 7">
    <name type="scientific">Corynebacterium aquilae DSM 44791</name>
    <dbReference type="NCBI Taxonomy" id="1431546"/>
    <lineage>
        <taxon>Bacteria</taxon>
        <taxon>Bacillati</taxon>
        <taxon>Actinomycetota</taxon>
        <taxon>Actinomycetes</taxon>
        <taxon>Mycobacteriales</taxon>
        <taxon>Corynebacteriaceae</taxon>
        <taxon>Corynebacterium</taxon>
    </lineage>
</organism>
<comment type="similarity">
    <text evidence="4">Belongs to the acetyltransferase family. MshD subfamily.</text>
</comment>
<keyword evidence="3 4" id="KW-0012">Acyltransferase</keyword>
<dbReference type="CDD" id="cd04301">
    <property type="entry name" value="NAT_SF"/>
    <property type="match status" value="1"/>
</dbReference>
<dbReference type="HAMAP" id="MF_01698">
    <property type="entry name" value="MshD"/>
    <property type="match status" value="1"/>
</dbReference>
<dbReference type="InterPro" id="IPR017813">
    <property type="entry name" value="Mycothiol_AcTrfase"/>
</dbReference>
<dbReference type="EC" id="2.3.1.189" evidence="4"/>
<dbReference type="PROSITE" id="PS51186">
    <property type="entry name" value="GNAT"/>
    <property type="match status" value="2"/>
</dbReference>
<evidence type="ECO:0000313" key="7">
    <source>
        <dbReference type="Proteomes" id="UP000185478"/>
    </source>
</evidence>
<feature type="binding site" evidence="4">
    <location>
        <position position="194"/>
    </location>
    <ligand>
        <name>1D-myo-inositol 2-(L-cysteinylamino)-2-deoxy-alpha-D-glucopyranoside</name>
        <dbReference type="ChEBI" id="CHEBI:58887"/>
    </ligand>
</feature>
<accession>A0A1L7CHQ9</accession>